<dbReference type="GO" id="GO:0005576">
    <property type="term" value="C:extracellular region"/>
    <property type="evidence" value="ECO:0007669"/>
    <property type="project" value="UniProtKB-SubCell"/>
</dbReference>
<dbReference type="AlphaFoldDB" id="A0A6J2YVC9"/>
<keyword evidence="2" id="KW-0964">Secreted</keyword>
<proteinExistence type="predicted"/>
<reference evidence="7" key="1">
    <citation type="submission" date="2025-08" db="UniProtKB">
        <authorList>
            <consortium name="RefSeq"/>
        </authorList>
    </citation>
    <scope>IDENTIFICATION</scope>
    <source>
        <tissue evidence="7">Gonads</tissue>
    </source>
</reference>
<dbReference type="InterPro" id="IPR002350">
    <property type="entry name" value="Kazal_dom"/>
</dbReference>
<name>A0A6J2YVC9_SITOR</name>
<dbReference type="Gene3D" id="3.30.60.30">
    <property type="match status" value="1"/>
</dbReference>
<dbReference type="RefSeq" id="XP_030766805.1">
    <property type="nucleotide sequence ID" value="XM_030910945.1"/>
</dbReference>
<evidence type="ECO:0000256" key="1">
    <source>
        <dbReference type="ARBA" id="ARBA00004613"/>
    </source>
</evidence>
<dbReference type="Proteomes" id="UP000504635">
    <property type="component" value="Unplaced"/>
</dbReference>
<dbReference type="PANTHER" id="PTHR21179:SF0">
    <property type="entry name" value="SERINE PROTEASE INHIBITOR KAZAL-TYPE 4"/>
    <property type="match status" value="1"/>
</dbReference>
<keyword evidence="3" id="KW-1015">Disulfide bond</keyword>
<accession>A0A6J2YVC9</accession>
<comment type="subcellular location">
    <subcellularLocation>
        <location evidence="1">Secreted</location>
    </subcellularLocation>
</comment>
<evidence type="ECO:0000256" key="3">
    <source>
        <dbReference type="ARBA" id="ARBA00023157"/>
    </source>
</evidence>
<evidence type="ECO:0000313" key="7">
    <source>
        <dbReference type="RefSeq" id="XP_030766805.1"/>
    </source>
</evidence>
<evidence type="ECO:0000313" key="6">
    <source>
        <dbReference type="Proteomes" id="UP000504635"/>
    </source>
</evidence>
<keyword evidence="6" id="KW-1185">Reference proteome</keyword>
<dbReference type="SUPFAM" id="SSF100895">
    <property type="entry name" value="Kazal-type serine protease inhibitors"/>
    <property type="match status" value="1"/>
</dbReference>
<keyword evidence="4" id="KW-0732">Signal</keyword>
<evidence type="ECO:0000256" key="4">
    <source>
        <dbReference type="SAM" id="SignalP"/>
    </source>
</evidence>
<feature type="chain" id="PRO_5026750157" evidence="4">
    <location>
        <begin position="23"/>
        <end position="202"/>
    </location>
</feature>
<gene>
    <name evidence="7" type="primary">LOC115890646</name>
</gene>
<dbReference type="InterPro" id="IPR039932">
    <property type="entry name" value="Spink4-like"/>
</dbReference>
<dbReference type="KEGG" id="soy:115890646"/>
<dbReference type="InterPro" id="IPR036058">
    <property type="entry name" value="Kazal_dom_sf"/>
</dbReference>
<evidence type="ECO:0000259" key="5">
    <source>
        <dbReference type="PROSITE" id="PS51465"/>
    </source>
</evidence>
<dbReference type="OrthoDB" id="126772at2759"/>
<dbReference type="PROSITE" id="PS51465">
    <property type="entry name" value="KAZAL_2"/>
    <property type="match status" value="1"/>
</dbReference>
<dbReference type="InParanoid" id="A0A6J2YVC9"/>
<feature type="domain" description="Kazal-like" evidence="5">
    <location>
        <begin position="146"/>
        <end position="199"/>
    </location>
</feature>
<dbReference type="PANTHER" id="PTHR21179">
    <property type="entry name" value="SERINE-TYPE ENDOPEPTIDASE INHIBITOR"/>
    <property type="match status" value="1"/>
</dbReference>
<evidence type="ECO:0000256" key="2">
    <source>
        <dbReference type="ARBA" id="ARBA00022525"/>
    </source>
</evidence>
<protein>
    <submittedName>
        <fullName evidence="7">Uncharacterized protein LOC115890646</fullName>
    </submittedName>
</protein>
<sequence length="202" mass="23104">MNIWWSLLGYFIGFICIQEVTSKVHPLTISDSRHQRGLVKSRIKRQFRFSGNSEEQVNIQDRIYFNDDSNFNSFEERQFPRQNNNFQNPFGGFRGQSQNGNFQNNLNNFGFQSQNDNFQNNFNNFGFQSSTSRPQGFTTVPIPGMGTTMSACESRCLTTSQYNPVCGDNNITYSNIERYKCAVKCGKNVKIAANRACSPFGK</sequence>
<dbReference type="GeneID" id="115890646"/>
<organism evidence="6 7">
    <name type="scientific">Sitophilus oryzae</name>
    <name type="common">Rice weevil</name>
    <name type="synonym">Curculio oryzae</name>
    <dbReference type="NCBI Taxonomy" id="7048"/>
    <lineage>
        <taxon>Eukaryota</taxon>
        <taxon>Metazoa</taxon>
        <taxon>Ecdysozoa</taxon>
        <taxon>Arthropoda</taxon>
        <taxon>Hexapoda</taxon>
        <taxon>Insecta</taxon>
        <taxon>Pterygota</taxon>
        <taxon>Neoptera</taxon>
        <taxon>Endopterygota</taxon>
        <taxon>Coleoptera</taxon>
        <taxon>Polyphaga</taxon>
        <taxon>Cucujiformia</taxon>
        <taxon>Curculionidae</taxon>
        <taxon>Dryophthorinae</taxon>
        <taxon>Sitophilus</taxon>
    </lineage>
</organism>
<dbReference type="GO" id="GO:0004867">
    <property type="term" value="F:serine-type endopeptidase inhibitor activity"/>
    <property type="evidence" value="ECO:0007669"/>
    <property type="project" value="InterPro"/>
</dbReference>
<dbReference type="CDD" id="cd00104">
    <property type="entry name" value="KAZAL_FS"/>
    <property type="match status" value="1"/>
</dbReference>
<feature type="signal peptide" evidence="4">
    <location>
        <begin position="1"/>
        <end position="22"/>
    </location>
</feature>